<feature type="compositionally biased region" description="Polar residues" evidence="1">
    <location>
        <begin position="64"/>
        <end position="76"/>
    </location>
</feature>
<keyword evidence="3" id="KW-1185">Reference proteome</keyword>
<feature type="compositionally biased region" description="Basic residues" evidence="1">
    <location>
        <begin position="36"/>
        <end position="54"/>
    </location>
</feature>
<reference evidence="3" key="1">
    <citation type="journal article" date="2017" name="Nat. Microbiol.">
        <title>Global analysis of biosynthetic gene clusters reveals vast potential of secondary metabolite production in Penicillium species.</title>
        <authorList>
            <person name="Nielsen J.C."/>
            <person name="Grijseels S."/>
            <person name="Prigent S."/>
            <person name="Ji B."/>
            <person name="Dainat J."/>
            <person name="Nielsen K.F."/>
            <person name="Frisvad J.C."/>
            <person name="Workman M."/>
            <person name="Nielsen J."/>
        </authorList>
    </citation>
    <scope>NUCLEOTIDE SEQUENCE [LARGE SCALE GENOMIC DNA]</scope>
    <source>
        <strain evidence="3">IBT 24891</strain>
    </source>
</reference>
<dbReference type="PANTHER" id="PTHR38116">
    <property type="entry name" value="CHROMOSOME 7, WHOLE GENOME SHOTGUN SEQUENCE"/>
    <property type="match status" value="1"/>
</dbReference>
<evidence type="ECO:0000313" key="3">
    <source>
        <dbReference type="Proteomes" id="UP000191285"/>
    </source>
</evidence>
<evidence type="ECO:0008006" key="4">
    <source>
        <dbReference type="Google" id="ProtNLM"/>
    </source>
</evidence>
<evidence type="ECO:0000313" key="2">
    <source>
        <dbReference type="EMBL" id="OQE28662.1"/>
    </source>
</evidence>
<dbReference type="Proteomes" id="UP000191285">
    <property type="component" value="Unassembled WGS sequence"/>
</dbReference>
<proteinExistence type="predicted"/>
<dbReference type="PANTHER" id="PTHR38116:SF1">
    <property type="entry name" value="BZIP DOMAIN-CONTAINING PROTEIN"/>
    <property type="match status" value="1"/>
</dbReference>
<comment type="caution">
    <text evidence="2">The sequence shown here is derived from an EMBL/GenBank/DDBJ whole genome shotgun (WGS) entry which is preliminary data.</text>
</comment>
<accession>A0A1V6TQJ9</accession>
<dbReference type="OrthoDB" id="2245989at2759"/>
<dbReference type="Pfam" id="PF11905">
    <property type="entry name" value="DUF3425"/>
    <property type="match status" value="1"/>
</dbReference>
<name>A0A1V6TQJ9_9EURO</name>
<gene>
    <name evidence="2" type="ORF">PENSTE_c003G03842</name>
</gene>
<feature type="region of interest" description="Disordered" evidence="1">
    <location>
        <begin position="1"/>
        <end position="76"/>
    </location>
</feature>
<organism evidence="2 3">
    <name type="scientific">Penicillium steckii</name>
    <dbReference type="NCBI Taxonomy" id="303698"/>
    <lineage>
        <taxon>Eukaryota</taxon>
        <taxon>Fungi</taxon>
        <taxon>Dikarya</taxon>
        <taxon>Ascomycota</taxon>
        <taxon>Pezizomycotina</taxon>
        <taxon>Eurotiomycetes</taxon>
        <taxon>Eurotiomycetidae</taxon>
        <taxon>Eurotiales</taxon>
        <taxon>Aspergillaceae</taxon>
        <taxon>Penicillium</taxon>
    </lineage>
</organism>
<protein>
    <recommendedName>
        <fullName evidence="4">BZIP domain-containing protein</fullName>
    </recommendedName>
</protein>
<evidence type="ECO:0000256" key="1">
    <source>
        <dbReference type="SAM" id="MobiDB-lite"/>
    </source>
</evidence>
<dbReference type="EMBL" id="MLKD01000003">
    <property type="protein sequence ID" value="OQE28662.1"/>
    <property type="molecule type" value="Genomic_DNA"/>
</dbReference>
<dbReference type="InterPro" id="IPR021833">
    <property type="entry name" value="DUF3425"/>
</dbReference>
<sequence>MPDPSPEAQIIPLDKMPQQAGVRNAKDDWTGVISRKERRKLQNRLNQRRYRSRKQLGDGGAASSHDTTATPSPNPIVSASSKELLVSFKYGKPEDFECAKAPWFAGEFRKWFEMKAYESFISGAPNKDHLISLSRLNVHGAINQNISAIGMTPAWMNSDDAISIFNLAQPSFSIERIPSCLRPTFIQLNIPHHPWLDFFPFPRMRDRMILAEETFDDDDLCHDLMAFWDTRNTAATLLVWGNSWDAKNWEATESFARKWNWLLPDSPELLASTNHWRKSRGERPIVWKDILPA</sequence>
<dbReference type="STRING" id="303698.A0A1V6TQJ9"/>
<dbReference type="CDD" id="cd14688">
    <property type="entry name" value="bZIP_YAP"/>
    <property type="match status" value="1"/>
</dbReference>
<dbReference type="AlphaFoldDB" id="A0A1V6TQJ9"/>